<dbReference type="EMBL" id="CP144749">
    <property type="protein sequence ID" value="WVZ77720.1"/>
    <property type="molecule type" value="Genomic_DNA"/>
</dbReference>
<protein>
    <recommendedName>
        <fullName evidence="2">Myb/SANT-like domain-containing protein</fullName>
    </recommendedName>
</protein>
<dbReference type="InterPro" id="IPR024752">
    <property type="entry name" value="Myb/SANT-like_dom"/>
</dbReference>
<organism evidence="3 4">
    <name type="scientific">Paspalum notatum var. saurae</name>
    <dbReference type="NCBI Taxonomy" id="547442"/>
    <lineage>
        <taxon>Eukaryota</taxon>
        <taxon>Viridiplantae</taxon>
        <taxon>Streptophyta</taxon>
        <taxon>Embryophyta</taxon>
        <taxon>Tracheophyta</taxon>
        <taxon>Spermatophyta</taxon>
        <taxon>Magnoliopsida</taxon>
        <taxon>Liliopsida</taxon>
        <taxon>Poales</taxon>
        <taxon>Poaceae</taxon>
        <taxon>PACMAD clade</taxon>
        <taxon>Panicoideae</taxon>
        <taxon>Andropogonodae</taxon>
        <taxon>Paspaleae</taxon>
        <taxon>Paspalinae</taxon>
        <taxon>Paspalum</taxon>
    </lineage>
</organism>
<dbReference type="AlphaFoldDB" id="A0AAQ3TTV7"/>
<gene>
    <name evidence="3" type="ORF">U9M48_025553</name>
</gene>
<sequence length="297" mass="34543">MPNTKWTPELTNFFITALLDECRAGNRPHTTLNPLGRQHVLKRLRDHTGRDWKWEPCKSKWRELKKRWSCWKYLHRFSGIGHHPVTGAIDMPEEWWEDKVKVYPIAKVFQQERLEREEDLNIIFANMEPVNVGPCEDGSHERGRAGAPTHYVVSDESNDSEADLQMHNSPPPPPQPTRSTLRRCASNAKRKASDPMESRASFLEGFKTFYHDVSDWKKEMQTYSASKKAAEDAEYEEFMKELLAAGVKPSSHEYFMASEVLVDVTRRGAYRPLPTIEDKLAWIKKRAYLMKIEQPPM</sequence>
<dbReference type="Pfam" id="PF12776">
    <property type="entry name" value="Myb_DNA-bind_3"/>
    <property type="match status" value="1"/>
</dbReference>
<dbReference type="PANTHER" id="PTHR47851">
    <property type="entry name" value="OS06G0588700 PROTEIN-RELATED"/>
    <property type="match status" value="1"/>
</dbReference>
<dbReference type="PANTHER" id="PTHR47851:SF5">
    <property type="entry name" value="MYB_SANT-LIKE DOMAIN-CONTAINING PROTEIN"/>
    <property type="match status" value="1"/>
</dbReference>
<dbReference type="Proteomes" id="UP001341281">
    <property type="component" value="Chromosome 05"/>
</dbReference>
<accession>A0AAQ3TTV7</accession>
<evidence type="ECO:0000259" key="2">
    <source>
        <dbReference type="Pfam" id="PF12776"/>
    </source>
</evidence>
<evidence type="ECO:0000313" key="3">
    <source>
        <dbReference type="EMBL" id="WVZ77720.1"/>
    </source>
</evidence>
<proteinExistence type="predicted"/>
<evidence type="ECO:0000256" key="1">
    <source>
        <dbReference type="SAM" id="MobiDB-lite"/>
    </source>
</evidence>
<evidence type="ECO:0000313" key="4">
    <source>
        <dbReference type="Proteomes" id="UP001341281"/>
    </source>
</evidence>
<name>A0AAQ3TTV7_PASNO</name>
<feature type="domain" description="Myb/SANT-like" evidence="2">
    <location>
        <begin position="5"/>
        <end position="98"/>
    </location>
</feature>
<feature type="region of interest" description="Disordered" evidence="1">
    <location>
        <begin position="156"/>
        <end position="197"/>
    </location>
</feature>
<reference evidence="3 4" key="1">
    <citation type="submission" date="2024-02" db="EMBL/GenBank/DDBJ databases">
        <title>High-quality chromosome-scale genome assembly of Pensacola bahiagrass (Paspalum notatum Flugge var. saurae).</title>
        <authorList>
            <person name="Vega J.M."/>
            <person name="Podio M."/>
            <person name="Orjuela J."/>
            <person name="Siena L.A."/>
            <person name="Pessino S.C."/>
            <person name="Combes M.C."/>
            <person name="Mariac C."/>
            <person name="Albertini E."/>
            <person name="Pupilli F."/>
            <person name="Ortiz J.P.A."/>
            <person name="Leblanc O."/>
        </authorList>
    </citation>
    <scope>NUCLEOTIDE SEQUENCE [LARGE SCALE GENOMIC DNA]</scope>
    <source>
        <strain evidence="3">R1</strain>
        <tissue evidence="3">Leaf</tissue>
    </source>
</reference>
<keyword evidence="4" id="KW-1185">Reference proteome</keyword>